<name>A0A0F9PTP0_9ZZZZ</name>
<reference evidence="1" key="1">
    <citation type="journal article" date="2015" name="Nature">
        <title>Complex archaea that bridge the gap between prokaryotes and eukaryotes.</title>
        <authorList>
            <person name="Spang A."/>
            <person name="Saw J.H."/>
            <person name="Jorgensen S.L."/>
            <person name="Zaremba-Niedzwiedzka K."/>
            <person name="Martijn J."/>
            <person name="Lind A.E."/>
            <person name="van Eijk R."/>
            <person name="Schleper C."/>
            <person name="Guy L."/>
            <person name="Ettema T.J."/>
        </authorList>
    </citation>
    <scope>NUCLEOTIDE SEQUENCE</scope>
</reference>
<dbReference type="EMBL" id="LAZR01002068">
    <property type="protein sequence ID" value="KKN35020.1"/>
    <property type="molecule type" value="Genomic_DNA"/>
</dbReference>
<proteinExistence type="predicted"/>
<gene>
    <name evidence="1" type="ORF">LCGC14_0787690</name>
</gene>
<accession>A0A0F9PTP0</accession>
<comment type="caution">
    <text evidence="1">The sequence shown here is derived from an EMBL/GenBank/DDBJ whole genome shotgun (WGS) entry which is preliminary data.</text>
</comment>
<dbReference type="AlphaFoldDB" id="A0A0F9PTP0"/>
<protein>
    <submittedName>
        <fullName evidence="1">Uncharacterized protein</fullName>
    </submittedName>
</protein>
<evidence type="ECO:0000313" key="1">
    <source>
        <dbReference type="EMBL" id="KKN35020.1"/>
    </source>
</evidence>
<sequence>MTKGQLDALEKANKIRNEAIKEGGRKIRDKTPEEIIEWLRHDKNYKIMVKLVAGGYRNMTYDSDYKALLSELEAQLAKAKDVCPSEATIPANCGLCTYLKDDRGFDLTIHNWVCLRPTC</sequence>
<organism evidence="1">
    <name type="scientific">marine sediment metagenome</name>
    <dbReference type="NCBI Taxonomy" id="412755"/>
    <lineage>
        <taxon>unclassified sequences</taxon>
        <taxon>metagenomes</taxon>
        <taxon>ecological metagenomes</taxon>
    </lineage>
</organism>